<keyword evidence="2" id="KW-1185">Reference proteome</keyword>
<organism evidence="1 2">
    <name type="scientific">Cochliobolus carbonum (strain 26-R-13)</name>
    <name type="common">Maize leaf spot fungus</name>
    <name type="synonym">Bipolaris zeicola</name>
    <dbReference type="NCBI Taxonomy" id="930089"/>
    <lineage>
        <taxon>Eukaryota</taxon>
        <taxon>Fungi</taxon>
        <taxon>Dikarya</taxon>
        <taxon>Ascomycota</taxon>
        <taxon>Pezizomycotina</taxon>
        <taxon>Dothideomycetes</taxon>
        <taxon>Pleosporomycetidae</taxon>
        <taxon>Pleosporales</taxon>
        <taxon>Pleosporineae</taxon>
        <taxon>Pleosporaceae</taxon>
        <taxon>Bipolaris</taxon>
    </lineage>
</organism>
<reference evidence="1 2" key="1">
    <citation type="journal article" date="2013" name="PLoS Genet.">
        <title>Comparative genome structure, secondary metabolite, and effector coding capacity across Cochliobolus pathogens.</title>
        <authorList>
            <person name="Condon B.J."/>
            <person name="Leng Y."/>
            <person name="Wu D."/>
            <person name="Bushley K.E."/>
            <person name="Ohm R.A."/>
            <person name="Otillar R."/>
            <person name="Martin J."/>
            <person name="Schackwitz W."/>
            <person name="Grimwood J."/>
            <person name="MohdZainudin N."/>
            <person name="Xue C."/>
            <person name="Wang R."/>
            <person name="Manning V.A."/>
            <person name="Dhillon B."/>
            <person name="Tu Z.J."/>
            <person name="Steffenson B.J."/>
            <person name="Salamov A."/>
            <person name="Sun H."/>
            <person name="Lowry S."/>
            <person name="LaButti K."/>
            <person name="Han J."/>
            <person name="Copeland A."/>
            <person name="Lindquist E."/>
            <person name="Barry K."/>
            <person name="Schmutz J."/>
            <person name="Baker S.E."/>
            <person name="Ciuffetti L.M."/>
            <person name="Grigoriev I.V."/>
            <person name="Zhong S."/>
            <person name="Turgeon B.G."/>
        </authorList>
    </citation>
    <scope>NUCLEOTIDE SEQUENCE [LARGE SCALE GENOMIC DNA]</scope>
    <source>
        <strain evidence="1 2">26-R-13</strain>
    </source>
</reference>
<protein>
    <submittedName>
        <fullName evidence="1">Uncharacterized protein</fullName>
    </submittedName>
</protein>
<gene>
    <name evidence="1" type="ORF">COCCADRAFT_86210</name>
</gene>
<dbReference type="Proteomes" id="UP000053841">
    <property type="component" value="Unassembled WGS sequence"/>
</dbReference>
<dbReference type="HOGENOM" id="CLU_2855772_0_0_1"/>
<dbReference type="GeneID" id="19152102"/>
<proteinExistence type="predicted"/>
<feature type="non-terminal residue" evidence="1">
    <location>
        <position position="1"/>
    </location>
</feature>
<accession>W6Z0Q4</accession>
<dbReference type="AlphaFoldDB" id="W6Z0Q4"/>
<name>W6Z0Q4_COCC2</name>
<dbReference type="RefSeq" id="XP_007708497.1">
    <property type="nucleotide sequence ID" value="XM_007710307.1"/>
</dbReference>
<evidence type="ECO:0000313" key="1">
    <source>
        <dbReference type="EMBL" id="EUC37271.1"/>
    </source>
</evidence>
<evidence type="ECO:0000313" key="2">
    <source>
        <dbReference type="Proteomes" id="UP000053841"/>
    </source>
</evidence>
<sequence length="65" mass="7531">PPPKDILEGGPTRYIRTPRPRRIRGERIIIDLDANRSTLPNNPRSFLFLRSLGEEGPKTCRMRMT</sequence>
<dbReference type="KEGG" id="bze:COCCADRAFT_86210"/>
<dbReference type="EMBL" id="KI964553">
    <property type="protein sequence ID" value="EUC37271.1"/>
    <property type="molecule type" value="Genomic_DNA"/>
</dbReference>